<gene>
    <name evidence="2" type="ORF">SARC_11288</name>
</gene>
<dbReference type="Proteomes" id="UP000054560">
    <property type="component" value="Unassembled WGS sequence"/>
</dbReference>
<sequence>MDEINNYAKDLGVTAISELPDLIAAIHNTLDTEFKYSSLQSVEQKFGGLLPSGGGSATNDYLVGQNQQVRDHAVNVVNSLYAIQRYLYTLVPMIEDGGNFGVSIQ</sequence>
<dbReference type="OrthoDB" id="6591885at2759"/>
<feature type="non-terminal residue" evidence="2">
    <location>
        <position position="105"/>
    </location>
</feature>
<reference evidence="2 3" key="1">
    <citation type="submission" date="2011-02" db="EMBL/GenBank/DDBJ databases">
        <title>The Genome Sequence of Sphaeroforma arctica JP610.</title>
        <authorList>
            <consortium name="The Broad Institute Genome Sequencing Platform"/>
            <person name="Russ C."/>
            <person name="Cuomo C."/>
            <person name="Young S.K."/>
            <person name="Zeng Q."/>
            <person name="Gargeya S."/>
            <person name="Alvarado L."/>
            <person name="Berlin A."/>
            <person name="Chapman S.B."/>
            <person name="Chen Z."/>
            <person name="Freedman E."/>
            <person name="Gellesch M."/>
            <person name="Goldberg J."/>
            <person name="Griggs A."/>
            <person name="Gujja S."/>
            <person name="Heilman E."/>
            <person name="Heiman D."/>
            <person name="Howarth C."/>
            <person name="Mehta T."/>
            <person name="Neiman D."/>
            <person name="Pearson M."/>
            <person name="Roberts A."/>
            <person name="Saif S."/>
            <person name="Shea T."/>
            <person name="Shenoy N."/>
            <person name="Sisk P."/>
            <person name="Stolte C."/>
            <person name="Sykes S."/>
            <person name="White J."/>
            <person name="Yandava C."/>
            <person name="Burger G."/>
            <person name="Gray M.W."/>
            <person name="Holland P.W.H."/>
            <person name="King N."/>
            <person name="Lang F.B.F."/>
            <person name="Roger A.J."/>
            <person name="Ruiz-Trillo I."/>
            <person name="Haas B."/>
            <person name="Nusbaum C."/>
            <person name="Birren B."/>
        </authorList>
    </citation>
    <scope>NUCLEOTIDE SEQUENCE [LARGE SCALE GENOMIC DNA]</scope>
    <source>
        <strain evidence="2 3">JP610</strain>
    </source>
</reference>
<protein>
    <recommendedName>
        <fullName evidence="1">Proteasome activator PA28 C-terminal domain-containing protein</fullName>
    </recommendedName>
</protein>
<organism evidence="2 3">
    <name type="scientific">Sphaeroforma arctica JP610</name>
    <dbReference type="NCBI Taxonomy" id="667725"/>
    <lineage>
        <taxon>Eukaryota</taxon>
        <taxon>Ichthyosporea</taxon>
        <taxon>Ichthyophonida</taxon>
        <taxon>Sphaeroforma</taxon>
    </lineage>
</organism>
<keyword evidence="3" id="KW-1185">Reference proteome</keyword>
<dbReference type="EMBL" id="KQ243207">
    <property type="protein sequence ID" value="KNC76199.1"/>
    <property type="molecule type" value="Genomic_DNA"/>
</dbReference>
<dbReference type="GO" id="GO:0008537">
    <property type="term" value="C:proteasome activator complex"/>
    <property type="evidence" value="ECO:0007669"/>
    <property type="project" value="InterPro"/>
</dbReference>
<evidence type="ECO:0000259" key="1">
    <source>
        <dbReference type="Pfam" id="PF02252"/>
    </source>
</evidence>
<dbReference type="Pfam" id="PF02252">
    <property type="entry name" value="PA28_C"/>
    <property type="match status" value="1"/>
</dbReference>
<dbReference type="AlphaFoldDB" id="A0A0L0FHE9"/>
<proteinExistence type="predicted"/>
<dbReference type="InterPro" id="IPR036252">
    <property type="entry name" value="Proteasome_activ_sf"/>
</dbReference>
<evidence type="ECO:0000313" key="2">
    <source>
        <dbReference type="EMBL" id="KNC76199.1"/>
    </source>
</evidence>
<dbReference type="GeneID" id="25911792"/>
<dbReference type="InterPro" id="IPR036997">
    <property type="entry name" value="PA28_C_sf"/>
</dbReference>
<dbReference type="SUPFAM" id="SSF47216">
    <property type="entry name" value="Proteasome activator"/>
    <property type="match status" value="1"/>
</dbReference>
<feature type="domain" description="Proteasome activator PA28 C-terminal" evidence="1">
    <location>
        <begin position="58"/>
        <end position="105"/>
    </location>
</feature>
<accession>A0A0L0FHE9</accession>
<dbReference type="Gene3D" id="1.20.120.180">
    <property type="entry name" value="Proteasome activator pa28, C-terminal domain"/>
    <property type="match status" value="1"/>
</dbReference>
<dbReference type="InterPro" id="IPR003186">
    <property type="entry name" value="PA28_C"/>
</dbReference>
<evidence type="ECO:0000313" key="3">
    <source>
        <dbReference type="Proteomes" id="UP000054560"/>
    </source>
</evidence>
<dbReference type="RefSeq" id="XP_014150101.1">
    <property type="nucleotide sequence ID" value="XM_014294626.1"/>
</dbReference>
<name>A0A0L0FHE9_9EUKA</name>